<sequence>MGAVPYKVDVYSFGMLLIDMVGMNRDLKGKNVHSNQYFPYWIYDCLEQGKNIEIEESNEMKYDDGNDSRGDIVKKMTIVALWCILMSPDDRPSMNKVLKMLEDDIERLQIPSQ</sequence>
<comment type="caution">
    <text evidence="8">The sequence shown here is derived from an EMBL/GenBank/DDBJ whole genome shotgun (WGS) entry which is preliminary data.</text>
</comment>
<dbReference type="AlphaFoldDB" id="A0A8X8WCM3"/>
<evidence type="ECO:0000256" key="1">
    <source>
        <dbReference type="ARBA" id="ARBA00004479"/>
    </source>
</evidence>
<evidence type="ECO:0000256" key="6">
    <source>
        <dbReference type="ARBA" id="ARBA00023136"/>
    </source>
</evidence>
<evidence type="ECO:0000256" key="3">
    <source>
        <dbReference type="ARBA" id="ARBA00022692"/>
    </source>
</evidence>
<keyword evidence="3" id="KW-0812">Transmembrane</keyword>
<name>A0A8X8WCM3_SALSN</name>
<dbReference type="GO" id="GO:0004674">
    <property type="term" value="F:protein serine/threonine kinase activity"/>
    <property type="evidence" value="ECO:0007669"/>
    <property type="project" value="UniProtKB-KW"/>
</dbReference>
<reference evidence="8" key="1">
    <citation type="submission" date="2018-01" db="EMBL/GenBank/DDBJ databases">
        <authorList>
            <person name="Mao J.F."/>
        </authorList>
    </citation>
    <scope>NUCLEOTIDE SEQUENCE</scope>
    <source>
        <strain evidence="8">Huo1</strain>
        <tissue evidence="8">Leaf</tissue>
    </source>
</reference>
<evidence type="ECO:0000256" key="7">
    <source>
        <dbReference type="ARBA" id="ARBA00023180"/>
    </source>
</evidence>
<dbReference type="PANTHER" id="PTHR27009">
    <property type="entry name" value="RUST RESISTANCE KINASE LR10-RELATED"/>
    <property type="match status" value="1"/>
</dbReference>
<keyword evidence="7" id="KW-0325">Glycoprotein</keyword>
<dbReference type="OrthoDB" id="912567at2759"/>
<proteinExistence type="predicted"/>
<keyword evidence="2" id="KW-0723">Serine/threonine-protein kinase</keyword>
<keyword evidence="9" id="KW-1185">Reference proteome</keyword>
<keyword evidence="6" id="KW-0472">Membrane</keyword>
<accession>A0A8X8WCM3</accession>
<keyword evidence="5" id="KW-1133">Transmembrane helix</keyword>
<dbReference type="Proteomes" id="UP000298416">
    <property type="component" value="Unassembled WGS sequence"/>
</dbReference>
<evidence type="ECO:0000256" key="4">
    <source>
        <dbReference type="ARBA" id="ARBA00022729"/>
    </source>
</evidence>
<keyword evidence="2" id="KW-0418">Kinase</keyword>
<evidence type="ECO:0008006" key="10">
    <source>
        <dbReference type="Google" id="ProtNLM"/>
    </source>
</evidence>
<evidence type="ECO:0000256" key="5">
    <source>
        <dbReference type="ARBA" id="ARBA00022989"/>
    </source>
</evidence>
<dbReference type="GO" id="GO:0016020">
    <property type="term" value="C:membrane"/>
    <property type="evidence" value="ECO:0007669"/>
    <property type="project" value="UniProtKB-SubCell"/>
</dbReference>
<gene>
    <name evidence="8" type="ORF">SASPL_149332</name>
</gene>
<keyword evidence="2" id="KW-0808">Transferase</keyword>
<evidence type="ECO:0000313" key="8">
    <source>
        <dbReference type="EMBL" id="KAG6391576.1"/>
    </source>
</evidence>
<organism evidence="8">
    <name type="scientific">Salvia splendens</name>
    <name type="common">Scarlet sage</name>
    <dbReference type="NCBI Taxonomy" id="180675"/>
    <lineage>
        <taxon>Eukaryota</taxon>
        <taxon>Viridiplantae</taxon>
        <taxon>Streptophyta</taxon>
        <taxon>Embryophyta</taxon>
        <taxon>Tracheophyta</taxon>
        <taxon>Spermatophyta</taxon>
        <taxon>Magnoliopsida</taxon>
        <taxon>eudicotyledons</taxon>
        <taxon>Gunneridae</taxon>
        <taxon>Pentapetalae</taxon>
        <taxon>asterids</taxon>
        <taxon>lamiids</taxon>
        <taxon>Lamiales</taxon>
        <taxon>Lamiaceae</taxon>
        <taxon>Nepetoideae</taxon>
        <taxon>Mentheae</taxon>
        <taxon>Salviinae</taxon>
        <taxon>Salvia</taxon>
        <taxon>Salvia subgen. Calosphace</taxon>
        <taxon>core Calosphace</taxon>
    </lineage>
</organism>
<evidence type="ECO:0000256" key="2">
    <source>
        <dbReference type="ARBA" id="ARBA00022527"/>
    </source>
</evidence>
<dbReference type="InterPro" id="IPR045874">
    <property type="entry name" value="LRK10/LRL21-25-like"/>
</dbReference>
<reference evidence="8" key="2">
    <citation type="submission" date="2020-08" db="EMBL/GenBank/DDBJ databases">
        <title>Plant Genome Project.</title>
        <authorList>
            <person name="Zhang R.-G."/>
        </authorList>
    </citation>
    <scope>NUCLEOTIDE SEQUENCE</scope>
    <source>
        <strain evidence="8">Huo1</strain>
        <tissue evidence="8">Leaf</tissue>
    </source>
</reference>
<evidence type="ECO:0000313" key="9">
    <source>
        <dbReference type="Proteomes" id="UP000298416"/>
    </source>
</evidence>
<protein>
    <recommendedName>
        <fullName evidence="10">Protein kinase domain-containing protein</fullName>
    </recommendedName>
</protein>
<comment type="subcellular location">
    <subcellularLocation>
        <location evidence="1">Membrane</location>
        <topology evidence="1">Single-pass type I membrane protein</topology>
    </subcellularLocation>
</comment>
<dbReference type="EMBL" id="PNBA02000019">
    <property type="protein sequence ID" value="KAG6391576.1"/>
    <property type="molecule type" value="Genomic_DNA"/>
</dbReference>
<keyword evidence="4" id="KW-0732">Signal</keyword>